<keyword evidence="2 5" id="KW-0547">Nucleotide-binding</keyword>
<comment type="subcellular location">
    <subcellularLocation>
        <location evidence="5">Cytoplasm</location>
    </subcellularLocation>
</comment>
<evidence type="ECO:0000313" key="8">
    <source>
        <dbReference type="Proteomes" id="UP000198584"/>
    </source>
</evidence>
<dbReference type="Pfam" id="PF01121">
    <property type="entry name" value="CoaE"/>
    <property type="match status" value="1"/>
</dbReference>
<dbReference type="PANTHER" id="PTHR10695:SF46">
    <property type="entry name" value="BIFUNCTIONAL COENZYME A SYNTHASE-RELATED"/>
    <property type="match status" value="1"/>
</dbReference>
<dbReference type="EMBL" id="FNQR01000005">
    <property type="protein sequence ID" value="SEA49931.1"/>
    <property type="molecule type" value="Genomic_DNA"/>
</dbReference>
<dbReference type="GO" id="GO:0015937">
    <property type="term" value="P:coenzyme A biosynthetic process"/>
    <property type="evidence" value="ECO:0007669"/>
    <property type="project" value="UniProtKB-UniRule"/>
</dbReference>
<evidence type="ECO:0000256" key="1">
    <source>
        <dbReference type="ARBA" id="ARBA00009018"/>
    </source>
</evidence>
<dbReference type="RefSeq" id="WP_093044204.1">
    <property type="nucleotide sequence ID" value="NZ_FNQR01000005.1"/>
</dbReference>
<dbReference type="Gene3D" id="3.40.50.300">
    <property type="entry name" value="P-loop containing nucleotide triphosphate hydrolases"/>
    <property type="match status" value="1"/>
</dbReference>
<comment type="pathway">
    <text evidence="5">Cofactor biosynthesis; coenzyme A biosynthesis; CoA from (R)-pantothenate: step 5/5.</text>
</comment>
<dbReference type="UniPathway" id="UPA00241">
    <property type="reaction ID" value="UER00356"/>
</dbReference>
<dbReference type="Proteomes" id="UP000198584">
    <property type="component" value="Unassembled WGS sequence"/>
</dbReference>
<dbReference type="InterPro" id="IPR001977">
    <property type="entry name" value="Depp_CoAkinase"/>
</dbReference>
<keyword evidence="5" id="KW-0808">Transferase</keyword>
<dbReference type="HAMAP" id="MF_00376">
    <property type="entry name" value="Dephospho_CoA_kinase"/>
    <property type="match status" value="1"/>
</dbReference>
<dbReference type="SUPFAM" id="SSF52540">
    <property type="entry name" value="P-loop containing nucleoside triphosphate hydrolases"/>
    <property type="match status" value="1"/>
</dbReference>
<evidence type="ECO:0000256" key="3">
    <source>
        <dbReference type="ARBA" id="ARBA00022840"/>
    </source>
</evidence>
<organism evidence="7 8">
    <name type="scientific">Thalassobacillus cyri</name>
    <dbReference type="NCBI Taxonomy" id="571932"/>
    <lineage>
        <taxon>Bacteria</taxon>
        <taxon>Bacillati</taxon>
        <taxon>Bacillota</taxon>
        <taxon>Bacilli</taxon>
        <taxon>Bacillales</taxon>
        <taxon>Bacillaceae</taxon>
        <taxon>Thalassobacillus</taxon>
    </lineage>
</organism>
<gene>
    <name evidence="5" type="primary">coaE</name>
    <name evidence="7" type="ORF">SAMN05421743_105100</name>
</gene>
<keyword evidence="3 5" id="KW-0067">ATP-binding</keyword>
<protein>
    <recommendedName>
        <fullName evidence="5 6">Dephospho-CoA kinase</fullName>
        <ecNumber evidence="5 6">2.7.1.24</ecNumber>
    </recommendedName>
    <alternativeName>
        <fullName evidence="5">Dephosphocoenzyme A kinase</fullName>
    </alternativeName>
</protein>
<dbReference type="CDD" id="cd02022">
    <property type="entry name" value="DPCK"/>
    <property type="match status" value="1"/>
</dbReference>
<dbReference type="GO" id="GO:0004140">
    <property type="term" value="F:dephospho-CoA kinase activity"/>
    <property type="evidence" value="ECO:0007669"/>
    <property type="project" value="UniProtKB-UniRule"/>
</dbReference>
<dbReference type="AlphaFoldDB" id="A0A1H4BP50"/>
<dbReference type="FunFam" id="3.40.50.300:FF:000485">
    <property type="entry name" value="Dephospho-CoA kinase CAB5"/>
    <property type="match status" value="1"/>
</dbReference>
<dbReference type="GO" id="GO:0005524">
    <property type="term" value="F:ATP binding"/>
    <property type="evidence" value="ECO:0007669"/>
    <property type="project" value="UniProtKB-UniRule"/>
</dbReference>
<comment type="function">
    <text evidence="5">Catalyzes the phosphorylation of the 3'-hydroxyl group of dephosphocoenzyme A to form coenzyme A.</text>
</comment>
<dbReference type="GO" id="GO:0005737">
    <property type="term" value="C:cytoplasm"/>
    <property type="evidence" value="ECO:0007669"/>
    <property type="project" value="UniProtKB-SubCell"/>
</dbReference>
<keyword evidence="8" id="KW-1185">Reference proteome</keyword>
<reference evidence="7 8" key="1">
    <citation type="submission" date="2016-10" db="EMBL/GenBank/DDBJ databases">
        <authorList>
            <person name="de Groot N.N."/>
        </authorList>
    </citation>
    <scope>NUCLEOTIDE SEQUENCE [LARGE SCALE GENOMIC DNA]</scope>
    <source>
        <strain evidence="7 8">CCM7597</strain>
    </source>
</reference>
<dbReference type="STRING" id="571932.SAMN05421743_105100"/>
<keyword evidence="5 7" id="KW-0418">Kinase</keyword>
<evidence type="ECO:0000256" key="4">
    <source>
        <dbReference type="ARBA" id="ARBA00022993"/>
    </source>
</evidence>
<sequence>MTLVIGLTGSIASGKSTVSLMFDDYDIPVIDADKISREVVIPGEKAYHEIVTEFGESILREDGSIDRKKLGSIVFKEEEKRKRLNNIVHPAVRKRMIERRDHFCNQEVPAVVMDIPLLFESELTHLVDKTLVVYADENVQLERLMKRDGSKQEEAIQRINAQLPVKQKAEMADEVIDNNGTKHESYQQLNAILRKWNVIS</sequence>
<comment type="similarity">
    <text evidence="1 5">Belongs to the CoaE family.</text>
</comment>
<comment type="catalytic activity">
    <reaction evidence="5">
        <text>3'-dephospho-CoA + ATP = ADP + CoA + H(+)</text>
        <dbReference type="Rhea" id="RHEA:18245"/>
        <dbReference type="ChEBI" id="CHEBI:15378"/>
        <dbReference type="ChEBI" id="CHEBI:30616"/>
        <dbReference type="ChEBI" id="CHEBI:57287"/>
        <dbReference type="ChEBI" id="CHEBI:57328"/>
        <dbReference type="ChEBI" id="CHEBI:456216"/>
        <dbReference type="EC" id="2.7.1.24"/>
    </reaction>
</comment>
<keyword evidence="5" id="KW-0963">Cytoplasm</keyword>
<evidence type="ECO:0000313" key="7">
    <source>
        <dbReference type="EMBL" id="SEA49931.1"/>
    </source>
</evidence>
<dbReference type="NCBIfam" id="TIGR00152">
    <property type="entry name" value="dephospho-CoA kinase"/>
    <property type="match status" value="1"/>
</dbReference>
<evidence type="ECO:0000256" key="2">
    <source>
        <dbReference type="ARBA" id="ARBA00022741"/>
    </source>
</evidence>
<dbReference type="OrthoDB" id="9812943at2"/>
<dbReference type="EC" id="2.7.1.24" evidence="5 6"/>
<name>A0A1H4BP50_9BACI</name>
<proteinExistence type="inferred from homology"/>
<dbReference type="PANTHER" id="PTHR10695">
    <property type="entry name" value="DEPHOSPHO-COA KINASE-RELATED"/>
    <property type="match status" value="1"/>
</dbReference>
<dbReference type="PROSITE" id="PS51219">
    <property type="entry name" value="DPCK"/>
    <property type="match status" value="1"/>
</dbReference>
<evidence type="ECO:0000256" key="6">
    <source>
        <dbReference type="NCBIfam" id="TIGR00152"/>
    </source>
</evidence>
<evidence type="ECO:0000256" key="5">
    <source>
        <dbReference type="HAMAP-Rule" id="MF_00376"/>
    </source>
</evidence>
<accession>A0A1H4BP50</accession>
<feature type="binding site" evidence="5">
    <location>
        <begin position="12"/>
        <end position="17"/>
    </location>
    <ligand>
        <name>ATP</name>
        <dbReference type="ChEBI" id="CHEBI:30616"/>
    </ligand>
</feature>
<dbReference type="InterPro" id="IPR027417">
    <property type="entry name" value="P-loop_NTPase"/>
</dbReference>
<keyword evidence="4 5" id="KW-0173">Coenzyme A biosynthesis</keyword>